<dbReference type="EMBL" id="JMCB01000003">
    <property type="protein sequence ID" value="KFE70511.1"/>
    <property type="molecule type" value="Genomic_DNA"/>
</dbReference>
<gene>
    <name evidence="2" type="ORF">DB31_5553</name>
</gene>
<evidence type="ECO:0000313" key="2">
    <source>
        <dbReference type="EMBL" id="KFE70511.1"/>
    </source>
</evidence>
<evidence type="ECO:0000259" key="1">
    <source>
        <dbReference type="PROSITE" id="PS51819"/>
    </source>
</evidence>
<dbReference type="STRING" id="394096.DB31_5553"/>
<dbReference type="CDD" id="cd08351">
    <property type="entry name" value="ChaP_like"/>
    <property type="match status" value="1"/>
</dbReference>
<dbReference type="RefSeq" id="WP_044186195.1">
    <property type="nucleotide sequence ID" value="NZ_JMCB01000003.1"/>
</dbReference>
<organism evidence="2 3">
    <name type="scientific">Hyalangium minutum</name>
    <dbReference type="NCBI Taxonomy" id="394096"/>
    <lineage>
        <taxon>Bacteria</taxon>
        <taxon>Pseudomonadati</taxon>
        <taxon>Myxococcota</taxon>
        <taxon>Myxococcia</taxon>
        <taxon>Myxococcales</taxon>
        <taxon>Cystobacterineae</taxon>
        <taxon>Archangiaceae</taxon>
        <taxon>Hyalangium</taxon>
    </lineage>
</organism>
<evidence type="ECO:0000313" key="3">
    <source>
        <dbReference type="Proteomes" id="UP000028725"/>
    </source>
</evidence>
<feature type="domain" description="VOC" evidence="1">
    <location>
        <begin position="4"/>
        <end position="121"/>
    </location>
</feature>
<dbReference type="InterPro" id="IPR004360">
    <property type="entry name" value="Glyas_Fos-R_dOase_dom"/>
</dbReference>
<reference evidence="2 3" key="1">
    <citation type="submission" date="2014-04" db="EMBL/GenBank/DDBJ databases">
        <title>Genome assembly of Hyalangium minutum DSM 14724.</title>
        <authorList>
            <person name="Sharma G."/>
            <person name="Subramanian S."/>
        </authorList>
    </citation>
    <scope>NUCLEOTIDE SEQUENCE [LARGE SCALE GENOMIC DNA]</scope>
    <source>
        <strain evidence="2 3">DSM 14724</strain>
    </source>
</reference>
<proteinExistence type="predicted"/>
<dbReference type="Gene3D" id="3.10.180.10">
    <property type="entry name" value="2,3-Dihydroxybiphenyl 1,2-Dioxygenase, domain 1"/>
    <property type="match status" value="1"/>
</dbReference>
<dbReference type="Proteomes" id="UP000028725">
    <property type="component" value="Unassembled WGS sequence"/>
</dbReference>
<dbReference type="OrthoDB" id="9812656at2"/>
<keyword evidence="3" id="KW-1185">Reference proteome</keyword>
<dbReference type="AlphaFoldDB" id="A0A085WS48"/>
<dbReference type="PROSITE" id="PS51819">
    <property type="entry name" value="VOC"/>
    <property type="match status" value="1"/>
</dbReference>
<comment type="caution">
    <text evidence="2">The sequence shown here is derived from an EMBL/GenBank/DDBJ whole genome shotgun (WGS) entry which is preliminary data.</text>
</comment>
<dbReference type="InterPro" id="IPR037523">
    <property type="entry name" value="VOC_core"/>
</dbReference>
<dbReference type="Pfam" id="PF00903">
    <property type="entry name" value="Glyoxalase"/>
    <property type="match status" value="1"/>
</dbReference>
<dbReference type="SUPFAM" id="SSF54593">
    <property type="entry name" value="Glyoxalase/Bleomycin resistance protein/Dihydroxybiphenyl dioxygenase"/>
    <property type="match status" value="1"/>
</dbReference>
<name>A0A085WS48_9BACT</name>
<protein>
    <recommendedName>
        <fullName evidence="1">VOC domain-containing protein</fullName>
    </recommendedName>
</protein>
<accession>A0A085WS48</accession>
<sequence length="122" mass="13690">MAIVLDHTVLPARDHEGSARFFAEVMGLRYEGPDRHFAPVRVNSALTLDFIRSEQPIEGHHLAFRVDDAEFAGILRRLQAKSIPYGDDPRTPDNLKTSHPLAAQGLYFVDPNGHLFEVMTNP</sequence>
<dbReference type="InterPro" id="IPR029068">
    <property type="entry name" value="Glyas_Bleomycin-R_OHBP_Dase"/>
</dbReference>